<evidence type="ECO:0000256" key="1">
    <source>
        <dbReference type="SAM" id="MobiDB-lite"/>
    </source>
</evidence>
<sequence>MFEDKSAMTGIVPALSKITDPPTDETKMVWLRDDAKLLLQIINFIDNEVVGLVNHFCKAFYHSEKKAKSLTAYFMEFKKTYEELNVILLFSTDIKAGILHIKYSIKSTNNVLVAKRGGRRTNAARWNNKNDAGRWNNNNDAEKWNHNNDAGKWKHNNDVGK</sequence>
<protein>
    <recommendedName>
        <fullName evidence="4">Retrotransposon gag domain-containing protein</fullName>
    </recommendedName>
</protein>
<reference evidence="2 3" key="1">
    <citation type="journal article" date="2021" name="bioRxiv">
        <title>Chromosome-scale and haplotype-resolved genome assembly of a tetraploid potato cultivar.</title>
        <authorList>
            <person name="Sun H."/>
            <person name="Jiao W.-B."/>
            <person name="Krause K."/>
            <person name="Campoy J.A."/>
            <person name="Goel M."/>
            <person name="Folz-Donahue K."/>
            <person name="Kukat C."/>
            <person name="Huettel B."/>
            <person name="Schneeberger K."/>
        </authorList>
    </citation>
    <scope>NUCLEOTIDE SEQUENCE [LARGE SCALE GENOMIC DNA]</scope>
    <source>
        <strain evidence="2">SolTubOtavaFocal</strain>
        <tissue evidence="2">Leaves</tissue>
    </source>
</reference>
<name>A0ABQ7V223_SOLTU</name>
<evidence type="ECO:0000313" key="2">
    <source>
        <dbReference type="EMBL" id="KAH0758119.1"/>
    </source>
</evidence>
<proteinExistence type="predicted"/>
<organism evidence="2 3">
    <name type="scientific">Solanum tuberosum</name>
    <name type="common">Potato</name>
    <dbReference type="NCBI Taxonomy" id="4113"/>
    <lineage>
        <taxon>Eukaryota</taxon>
        <taxon>Viridiplantae</taxon>
        <taxon>Streptophyta</taxon>
        <taxon>Embryophyta</taxon>
        <taxon>Tracheophyta</taxon>
        <taxon>Spermatophyta</taxon>
        <taxon>Magnoliopsida</taxon>
        <taxon>eudicotyledons</taxon>
        <taxon>Gunneridae</taxon>
        <taxon>Pentapetalae</taxon>
        <taxon>asterids</taxon>
        <taxon>lamiids</taxon>
        <taxon>Solanales</taxon>
        <taxon>Solanaceae</taxon>
        <taxon>Solanoideae</taxon>
        <taxon>Solaneae</taxon>
        <taxon>Solanum</taxon>
    </lineage>
</organism>
<dbReference type="EMBL" id="JAIVGD010000015">
    <property type="protein sequence ID" value="KAH0758119.1"/>
    <property type="molecule type" value="Genomic_DNA"/>
</dbReference>
<feature type="compositionally biased region" description="Basic and acidic residues" evidence="1">
    <location>
        <begin position="140"/>
        <end position="161"/>
    </location>
</feature>
<comment type="caution">
    <text evidence="2">The sequence shown here is derived from an EMBL/GenBank/DDBJ whole genome shotgun (WGS) entry which is preliminary data.</text>
</comment>
<evidence type="ECO:0000313" key="3">
    <source>
        <dbReference type="Proteomes" id="UP000826656"/>
    </source>
</evidence>
<accession>A0ABQ7V223</accession>
<feature type="region of interest" description="Disordered" evidence="1">
    <location>
        <begin position="123"/>
        <end position="161"/>
    </location>
</feature>
<feature type="compositionally biased region" description="Polar residues" evidence="1">
    <location>
        <begin position="124"/>
        <end position="139"/>
    </location>
</feature>
<dbReference type="Proteomes" id="UP000826656">
    <property type="component" value="Unassembled WGS sequence"/>
</dbReference>
<gene>
    <name evidence="2" type="ORF">KY290_021612</name>
</gene>
<keyword evidence="3" id="KW-1185">Reference proteome</keyword>
<evidence type="ECO:0008006" key="4">
    <source>
        <dbReference type="Google" id="ProtNLM"/>
    </source>
</evidence>